<dbReference type="EMBL" id="BART01011049">
    <property type="protein sequence ID" value="GAG80117.1"/>
    <property type="molecule type" value="Genomic_DNA"/>
</dbReference>
<feature type="non-terminal residue" evidence="1">
    <location>
        <position position="1"/>
    </location>
</feature>
<accession>X1BFY4</accession>
<evidence type="ECO:0000313" key="1">
    <source>
        <dbReference type="EMBL" id="GAG80117.1"/>
    </source>
</evidence>
<protein>
    <submittedName>
        <fullName evidence="1">Uncharacterized protein</fullName>
    </submittedName>
</protein>
<gene>
    <name evidence="1" type="ORF">S01H4_23726</name>
</gene>
<sequence length="38" mass="4093">PGAEEIPLIGIFWGGIIVKPTSDSVHYTMLDDITFVGC</sequence>
<name>X1BFY4_9ZZZZ</name>
<comment type="caution">
    <text evidence="1">The sequence shown here is derived from an EMBL/GenBank/DDBJ whole genome shotgun (WGS) entry which is preliminary data.</text>
</comment>
<dbReference type="AlphaFoldDB" id="X1BFY4"/>
<organism evidence="1">
    <name type="scientific">marine sediment metagenome</name>
    <dbReference type="NCBI Taxonomy" id="412755"/>
    <lineage>
        <taxon>unclassified sequences</taxon>
        <taxon>metagenomes</taxon>
        <taxon>ecological metagenomes</taxon>
    </lineage>
</organism>
<reference evidence="1" key="1">
    <citation type="journal article" date="2014" name="Front. Microbiol.">
        <title>High frequency of phylogenetically diverse reductive dehalogenase-homologous genes in deep subseafloor sedimentary metagenomes.</title>
        <authorList>
            <person name="Kawai M."/>
            <person name="Futagami T."/>
            <person name="Toyoda A."/>
            <person name="Takaki Y."/>
            <person name="Nishi S."/>
            <person name="Hori S."/>
            <person name="Arai W."/>
            <person name="Tsubouchi T."/>
            <person name="Morono Y."/>
            <person name="Uchiyama I."/>
            <person name="Ito T."/>
            <person name="Fujiyama A."/>
            <person name="Inagaki F."/>
            <person name="Takami H."/>
        </authorList>
    </citation>
    <scope>NUCLEOTIDE SEQUENCE</scope>
    <source>
        <strain evidence="1">Expedition CK06-06</strain>
    </source>
</reference>
<proteinExistence type="predicted"/>